<comment type="caution">
    <text evidence="3">The sequence shown here is derived from an EMBL/GenBank/DDBJ whole genome shotgun (WGS) entry which is preliminary data.</text>
</comment>
<evidence type="ECO:0000256" key="1">
    <source>
        <dbReference type="ARBA" id="ARBA00022801"/>
    </source>
</evidence>
<sequence length="420" mass="45617">MTHRTLLVLGLLARWAEATHLRPSRIQQVWDVMNQISVYSWENGTRAEALLEYNYPSLSPISSSSPFPLPQNLNTDQFSQVYDLAHMTMQNRNSSTSTDSPFQGATLLPDGAAGDPASLGISVLLANVSTHNEQVNGIGYGDAAREELDYLLYDVPRTSSGAISHRADQAQLWSDSVYMVPPFLAYYGVLHNNQSLIQEAYTQCSLYRQALKTDNNLWMHIVDGSGFLDYGCWATGNGWAAAGMLRVLATIKYSQFSSAMQQQQSDLQSWIEEILTAASGYISKNGLLHNYINDTGTFEDAASSALFAATGYRLSTIGLTNAHVNMSSQLLSAVSSKVNSTGFVTQVVDPLSFGEQGKASPEAQSFLIMAYAAFNDWNSTGRAGSGDSDDDPLGNYGGATTIDRPVELIIALAALLWAVL</sequence>
<dbReference type="GO" id="GO:0005975">
    <property type="term" value="P:carbohydrate metabolic process"/>
    <property type="evidence" value="ECO:0007669"/>
    <property type="project" value="InterPro"/>
</dbReference>
<evidence type="ECO:0000313" key="4">
    <source>
        <dbReference type="Proteomes" id="UP000193218"/>
    </source>
</evidence>
<dbReference type="InParanoid" id="A0A1Y1UPK6"/>
<dbReference type="PANTHER" id="PTHR41814:SF1">
    <property type="entry name" value="CELLULASE"/>
    <property type="match status" value="1"/>
</dbReference>
<keyword evidence="2" id="KW-0732">Signal</keyword>
<keyword evidence="1" id="KW-0378">Hydrolase</keyword>
<name>A0A1Y1UPK6_9TREE</name>
<dbReference type="PANTHER" id="PTHR41814">
    <property type="entry name" value="EXPRESSED PROTEIN"/>
    <property type="match status" value="1"/>
</dbReference>
<reference evidence="3 4" key="1">
    <citation type="submission" date="2017-03" db="EMBL/GenBank/DDBJ databases">
        <title>Widespread Adenine N6-methylation of Active Genes in Fungi.</title>
        <authorList>
            <consortium name="DOE Joint Genome Institute"/>
            <person name="Mondo S.J."/>
            <person name="Dannebaum R.O."/>
            <person name="Kuo R.C."/>
            <person name="Louie K.B."/>
            <person name="Bewick A.J."/>
            <person name="Labutti K."/>
            <person name="Haridas S."/>
            <person name="Kuo A."/>
            <person name="Salamov A."/>
            <person name="Ahrendt S.R."/>
            <person name="Lau R."/>
            <person name="Bowen B.P."/>
            <person name="Lipzen A."/>
            <person name="Sullivan W."/>
            <person name="Andreopoulos W.B."/>
            <person name="Clum A."/>
            <person name="Lindquist E."/>
            <person name="Daum C."/>
            <person name="Northen T.R."/>
            <person name="Ramamoorthy G."/>
            <person name="Schmitz R.J."/>
            <person name="Gryganskyi A."/>
            <person name="Culley D."/>
            <person name="Magnuson J."/>
            <person name="James T.Y."/>
            <person name="O'Malley M.A."/>
            <person name="Stajich J.E."/>
            <person name="Spatafora J.W."/>
            <person name="Visel A."/>
            <person name="Grigoriev I.V."/>
        </authorList>
    </citation>
    <scope>NUCLEOTIDE SEQUENCE [LARGE SCALE GENOMIC DNA]</scope>
    <source>
        <strain evidence="3 4">NRRL Y-17943</strain>
    </source>
</reference>
<evidence type="ECO:0000256" key="2">
    <source>
        <dbReference type="SAM" id="SignalP"/>
    </source>
</evidence>
<dbReference type="GeneID" id="33555007"/>
<dbReference type="GO" id="GO:0016798">
    <property type="term" value="F:hydrolase activity, acting on glycosyl bonds"/>
    <property type="evidence" value="ECO:0007669"/>
    <property type="project" value="UniProtKB-KW"/>
</dbReference>
<dbReference type="Proteomes" id="UP000193218">
    <property type="component" value="Unassembled WGS sequence"/>
</dbReference>
<dbReference type="Pfam" id="PF07470">
    <property type="entry name" value="Glyco_hydro_88"/>
    <property type="match status" value="1"/>
</dbReference>
<keyword evidence="3" id="KW-0326">Glycosidase</keyword>
<gene>
    <name evidence="3" type="ORF">BD324DRAFT_576619</name>
</gene>
<dbReference type="InterPro" id="IPR008928">
    <property type="entry name" value="6-hairpin_glycosidase_sf"/>
</dbReference>
<organism evidence="3 4">
    <name type="scientific">Kockovaella imperatae</name>
    <dbReference type="NCBI Taxonomy" id="4999"/>
    <lineage>
        <taxon>Eukaryota</taxon>
        <taxon>Fungi</taxon>
        <taxon>Dikarya</taxon>
        <taxon>Basidiomycota</taxon>
        <taxon>Agaricomycotina</taxon>
        <taxon>Tremellomycetes</taxon>
        <taxon>Tremellales</taxon>
        <taxon>Cuniculitremaceae</taxon>
        <taxon>Kockovaella</taxon>
    </lineage>
</organism>
<feature type="signal peptide" evidence="2">
    <location>
        <begin position="1"/>
        <end position="18"/>
    </location>
</feature>
<dbReference type="Gene3D" id="1.50.10.10">
    <property type="match status" value="1"/>
</dbReference>
<dbReference type="OrthoDB" id="4138492at2759"/>
<feature type="chain" id="PRO_5012508198" evidence="2">
    <location>
        <begin position="19"/>
        <end position="420"/>
    </location>
</feature>
<protein>
    <submittedName>
        <fullName evidence="3">Six-hairpin glycosidase-like protein</fullName>
    </submittedName>
</protein>
<dbReference type="AlphaFoldDB" id="A0A1Y1UPK6"/>
<dbReference type="RefSeq" id="XP_021873307.1">
    <property type="nucleotide sequence ID" value="XM_022013199.1"/>
</dbReference>
<accession>A0A1Y1UPK6</accession>
<keyword evidence="4" id="KW-1185">Reference proteome</keyword>
<dbReference type="InterPro" id="IPR012341">
    <property type="entry name" value="6hp_glycosidase-like_sf"/>
</dbReference>
<evidence type="ECO:0000313" key="3">
    <source>
        <dbReference type="EMBL" id="ORX39444.1"/>
    </source>
</evidence>
<dbReference type="EMBL" id="NBSH01000003">
    <property type="protein sequence ID" value="ORX39444.1"/>
    <property type="molecule type" value="Genomic_DNA"/>
</dbReference>
<proteinExistence type="predicted"/>
<dbReference type="SUPFAM" id="SSF48208">
    <property type="entry name" value="Six-hairpin glycosidases"/>
    <property type="match status" value="1"/>
</dbReference>
<dbReference type="InterPro" id="IPR010905">
    <property type="entry name" value="Glyco_hydro_88"/>
</dbReference>